<evidence type="ECO:0000313" key="12">
    <source>
        <dbReference type="Proteomes" id="UP000717364"/>
    </source>
</evidence>
<feature type="domain" description="Response regulatory" evidence="10">
    <location>
        <begin position="205"/>
        <end position="321"/>
    </location>
</feature>
<keyword evidence="4 8" id="KW-0597">Phosphoprotein</keyword>
<dbReference type="FunFam" id="3.30.565.10:FF:000010">
    <property type="entry name" value="Sensor histidine kinase RcsC"/>
    <property type="match status" value="1"/>
</dbReference>
<dbReference type="CDD" id="cd16922">
    <property type="entry name" value="HATPase_EvgS-ArcB-TorS-like"/>
    <property type="match status" value="1"/>
</dbReference>
<proteinExistence type="inferred from homology"/>
<dbReference type="InterPro" id="IPR005467">
    <property type="entry name" value="His_kinase_dom"/>
</dbReference>
<dbReference type="SUPFAM" id="SSF55874">
    <property type="entry name" value="ATPase domain of HSP90 chaperone/DNA topoisomerase II/histidine kinase"/>
    <property type="match status" value="1"/>
</dbReference>
<dbReference type="Pfam" id="PF02518">
    <property type="entry name" value="HATPase_c"/>
    <property type="match status" value="1"/>
</dbReference>
<evidence type="ECO:0000259" key="9">
    <source>
        <dbReference type="PROSITE" id="PS50109"/>
    </source>
</evidence>
<dbReference type="SUPFAM" id="SSF52172">
    <property type="entry name" value="CheY-like"/>
    <property type="match status" value="1"/>
</dbReference>
<dbReference type="Gene3D" id="3.40.50.2300">
    <property type="match status" value="1"/>
</dbReference>
<dbReference type="PANTHER" id="PTHR45339">
    <property type="entry name" value="HYBRID SIGNAL TRANSDUCTION HISTIDINE KINASE J"/>
    <property type="match status" value="1"/>
</dbReference>
<dbReference type="SMART" id="SM00448">
    <property type="entry name" value="REC"/>
    <property type="match status" value="1"/>
</dbReference>
<name>A0A947DII0_9CYAN</name>
<dbReference type="InterPro" id="IPR036890">
    <property type="entry name" value="HATPase_C_sf"/>
</dbReference>
<organism evidence="11 12">
    <name type="scientific">Leptothoe spongobia TAU-MAC 1115</name>
    <dbReference type="NCBI Taxonomy" id="1967444"/>
    <lineage>
        <taxon>Bacteria</taxon>
        <taxon>Bacillati</taxon>
        <taxon>Cyanobacteriota</taxon>
        <taxon>Cyanophyceae</taxon>
        <taxon>Nodosilineales</taxon>
        <taxon>Cymatolegaceae</taxon>
        <taxon>Leptothoe</taxon>
        <taxon>Leptothoe spongobia</taxon>
    </lineage>
</organism>
<accession>A0A947DII0</accession>
<keyword evidence="5" id="KW-0808">Transferase</keyword>
<keyword evidence="5" id="KW-0418">Kinase</keyword>
<dbReference type="InterPro" id="IPR003594">
    <property type="entry name" value="HATPase_dom"/>
</dbReference>
<evidence type="ECO:0000259" key="10">
    <source>
        <dbReference type="PROSITE" id="PS50110"/>
    </source>
</evidence>
<feature type="modified residue" description="4-aspartylphosphate" evidence="8">
    <location>
        <position position="254"/>
    </location>
</feature>
<evidence type="ECO:0000256" key="6">
    <source>
        <dbReference type="ARBA" id="ARBA00023012"/>
    </source>
</evidence>
<evidence type="ECO:0000256" key="4">
    <source>
        <dbReference type="ARBA" id="ARBA00022553"/>
    </source>
</evidence>
<dbReference type="PROSITE" id="PS50110">
    <property type="entry name" value="RESPONSE_REGULATORY"/>
    <property type="match status" value="1"/>
</dbReference>
<dbReference type="GO" id="GO:0000160">
    <property type="term" value="P:phosphorelay signal transduction system"/>
    <property type="evidence" value="ECO:0007669"/>
    <property type="project" value="UniProtKB-KW"/>
</dbReference>
<dbReference type="Proteomes" id="UP000717364">
    <property type="component" value="Unassembled WGS sequence"/>
</dbReference>
<dbReference type="CDD" id="cd17546">
    <property type="entry name" value="REC_hyHK_CKI1_RcsC-like"/>
    <property type="match status" value="1"/>
</dbReference>
<comment type="catalytic activity">
    <reaction evidence="1">
        <text>ATP + protein L-histidine = ADP + protein N-phospho-L-histidine.</text>
        <dbReference type="EC" id="2.7.13.3"/>
    </reaction>
</comment>
<dbReference type="SMART" id="SM00387">
    <property type="entry name" value="HATPase_c"/>
    <property type="match status" value="1"/>
</dbReference>
<dbReference type="PRINTS" id="PR00344">
    <property type="entry name" value="BCTRLSENSOR"/>
</dbReference>
<dbReference type="GO" id="GO:0004673">
    <property type="term" value="F:protein histidine kinase activity"/>
    <property type="evidence" value="ECO:0007669"/>
    <property type="project" value="UniProtKB-EC"/>
</dbReference>
<dbReference type="InterPro" id="IPR001789">
    <property type="entry name" value="Sig_transdc_resp-reg_receiver"/>
</dbReference>
<evidence type="ECO:0000256" key="7">
    <source>
        <dbReference type="ARBA" id="ARBA00074306"/>
    </source>
</evidence>
<dbReference type="AlphaFoldDB" id="A0A947DII0"/>
<reference evidence="11" key="1">
    <citation type="submission" date="2020-11" db="EMBL/GenBank/DDBJ databases">
        <authorList>
            <person name="Konstantinou D."/>
            <person name="Gkelis S."/>
            <person name="Popin R."/>
            <person name="Fewer D."/>
            <person name="Sivonen K."/>
        </authorList>
    </citation>
    <scope>NUCLEOTIDE SEQUENCE</scope>
    <source>
        <strain evidence="11">TAU-MAC 1115</strain>
    </source>
</reference>
<comment type="caution">
    <text evidence="11">The sequence shown here is derived from an EMBL/GenBank/DDBJ whole genome shotgun (WGS) entry which is preliminary data.</text>
</comment>
<dbReference type="InterPro" id="IPR004358">
    <property type="entry name" value="Sig_transdc_His_kin-like_C"/>
</dbReference>
<dbReference type="PROSITE" id="PS50109">
    <property type="entry name" value="HIS_KIN"/>
    <property type="match status" value="1"/>
</dbReference>
<evidence type="ECO:0000256" key="1">
    <source>
        <dbReference type="ARBA" id="ARBA00000085"/>
    </source>
</evidence>
<evidence type="ECO:0000313" key="11">
    <source>
        <dbReference type="EMBL" id="MBT9317630.1"/>
    </source>
</evidence>
<dbReference type="PANTHER" id="PTHR45339:SF1">
    <property type="entry name" value="HYBRID SIGNAL TRANSDUCTION HISTIDINE KINASE J"/>
    <property type="match status" value="1"/>
</dbReference>
<comment type="similarity">
    <text evidence="2">In the N-terminal section; belongs to the phytochrome family.</text>
</comment>
<keyword evidence="12" id="KW-1185">Reference proteome</keyword>
<evidence type="ECO:0000256" key="5">
    <source>
        <dbReference type="ARBA" id="ARBA00022777"/>
    </source>
</evidence>
<reference evidence="11" key="2">
    <citation type="journal article" date="2021" name="Mar. Drugs">
        <title>Genome Reduction and Secondary Metabolism of the Marine Sponge-Associated Cyanobacterium Leptothoe.</title>
        <authorList>
            <person name="Konstantinou D."/>
            <person name="Popin R.V."/>
            <person name="Fewer D.P."/>
            <person name="Sivonen K."/>
            <person name="Gkelis S."/>
        </authorList>
    </citation>
    <scope>NUCLEOTIDE SEQUENCE</scope>
    <source>
        <strain evidence="11">TAU-MAC 1115</strain>
    </source>
</reference>
<dbReference type="Pfam" id="PF00072">
    <property type="entry name" value="Response_reg"/>
    <property type="match status" value="1"/>
</dbReference>
<dbReference type="RefSeq" id="WP_215610695.1">
    <property type="nucleotide sequence ID" value="NZ_JADOES010000053.1"/>
</dbReference>
<dbReference type="Gene3D" id="3.30.565.10">
    <property type="entry name" value="Histidine kinase-like ATPase, C-terminal domain"/>
    <property type="match status" value="1"/>
</dbReference>
<feature type="domain" description="Histidine kinase" evidence="9">
    <location>
        <begin position="1"/>
        <end position="180"/>
    </location>
</feature>
<sequence>FLRNWAILVNLYVLLSHLRRVQDLSLSALLQSIVEICQIQAEQKGIGFQYTFDETLPTGIITDDKRLRQVLLNLLSNAIKFTDNGQVTLRVNQEEEEGDDDTACKLNFSVEDTGIGISPEQSQQIFAPFEQVGQQQKRSEGTGLGLAISQQIVTLMGGTIQLQSQVGQGSTFDFTIPITPCSSYSAANSVKPHQAITGYDGPPRHILVVDDRWENRDVLTNLLADIGFEVTEAIHGQDALDKLDQCRPDAIITDLIMPVMDGFTLIKQLRQLDAWQTLPIIASSASVSAVDEQNSLLAGSNEFLPKPVQADSLFKVLQAHLNLTWLYAATIPASDLESTTINLHFPPEDILQSLHHLALQGNLKKIKQQVKQLTETDPTYTAFAQQIQMFVTDFQEQELTQFLKDAIANGQTE</sequence>
<dbReference type="EMBL" id="JADOES010000053">
    <property type="protein sequence ID" value="MBT9317630.1"/>
    <property type="molecule type" value="Genomic_DNA"/>
</dbReference>
<protein>
    <recommendedName>
        <fullName evidence="7">Circadian input-output histidine kinase CikA</fullName>
        <ecNumber evidence="3">2.7.13.3</ecNumber>
    </recommendedName>
</protein>
<feature type="non-terminal residue" evidence="11">
    <location>
        <position position="1"/>
    </location>
</feature>
<keyword evidence="6" id="KW-0902">Two-component regulatory system</keyword>
<evidence type="ECO:0000256" key="3">
    <source>
        <dbReference type="ARBA" id="ARBA00012438"/>
    </source>
</evidence>
<gene>
    <name evidence="11" type="ORF">IXB50_19595</name>
</gene>
<dbReference type="EC" id="2.7.13.3" evidence="3"/>
<evidence type="ECO:0000256" key="8">
    <source>
        <dbReference type="PROSITE-ProRule" id="PRU00169"/>
    </source>
</evidence>
<dbReference type="InterPro" id="IPR011006">
    <property type="entry name" value="CheY-like_superfamily"/>
</dbReference>
<evidence type="ECO:0000256" key="2">
    <source>
        <dbReference type="ARBA" id="ARBA00006402"/>
    </source>
</evidence>